<accession>A0A5B8VET3</accession>
<dbReference type="GO" id="GO:0015288">
    <property type="term" value="F:porin activity"/>
    <property type="evidence" value="ECO:0007669"/>
    <property type="project" value="UniProtKB-KW"/>
</dbReference>
<organism evidence="18 19">
    <name type="scientific">Panacibacter ginsenosidivorans</name>
    <dbReference type="NCBI Taxonomy" id="1813871"/>
    <lineage>
        <taxon>Bacteria</taxon>
        <taxon>Pseudomonadati</taxon>
        <taxon>Bacteroidota</taxon>
        <taxon>Chitinophagia</taxon>
        <taxon>Chitinophagales</taxon>
        <taxon>Chitinophagaceae</taxon>
        <taxon>Panacibacter</taxon>
    </lineage>
</organism>
<keyword evidence="4" id="KW-1134">Transmembrane beta strand</keyword>
<dbReference type="KEGG" id="pgin:FRZ67_20610"/>
<keyword evidence="11 15" id="KW-0472">Membrane</keyword>
<dbReference type="GO" id="GO:0046930">
    <property type="term" value="C:pore complex"/>
    <property type="evidence" value="ECO:0007669"/>
    <property type="project" value="UniProtKB-KW"/>
</dbReference>
<keyword evidence="3" id="KW-0813">Transport</keyword>
<keyword evidence="9" id="KW-0406">Ion transport</keyword>
<evidence type="ECO:0000256" key="14">
    <source>
        <dbReference type="ARBA" id="ARBA00023288"/>
    </source>
</evidence>
<dbReference type="AlphaFoldDB" id="A0A5B8VET3"/>
<comment type="similarity">
    <text evidence="2">Belongs to the BexD/CtrA/VexA family.</text>
</comment>
<dbReference type="InterPro" id="IPR054765">
    <property type="entry name" value="SLBB_dom"/>
</dbReference>
<dbReference type="PANTHER" id="PTHR33619">
    <property type="entry name" value="POLYSACCHARIDE EXPORT PROTEIN GFCE-RELATED"/>
    <property type="match status" value="1"/>
</dbReference>
<dbReference type="GO" id="GO:0015159">
    <property type="term" value="F:polysaccharide transmembrane transporter activity"/>
    <property type="evidence" value="ECO:0007669"/>
    <property type="project" value="InterPro"/>
</dbReference>
<evidence type="ECO:0000256" key="4">
    <source>
        <dbReference type="ARBA" id="ARBA00022452"/>
    </source>
</evidence>
<keyword evidence="15" id="KW-1133">Transmembrane helix</keyword>
<dbReference type="RefSeq" id="WP_147192461.1">
    <property type="nucleotide sequence ID" value="NZ_CP042435.1"/>
</dbReference>
<keyword evidence="8" id="KW-0625">Polysaccharide transport</keyword>
<dbReference type="InterPro" id="IPR003715">
    <property type="entry name" value="Poly_export_N"/>
</dbReference>
<evidence type="ECO:0000256" key="3">
    <source>
        <dbReference type="ARBA" id="ARBA00022448"/>
    </source>
</evidence>
<name>A0A5B8VET3_9BACT</name>
<dbReference type="InterPro" id="IPR049712">
    <property type="entry name" value="Poly_export"/>
</dbReference>
<evidence type="ECO:0000256" key="2">
    <source>
        <dbReference type="ARBA" id="ARBA00009450"/>
    </source>
</evidence>
<evidence type="ECO:0000313" key="19">
    <source>
        <dbReference type="Proteomes" id="UP000321533"/>
    </source>
</evidence>
<evidence type="ECO:0000256" key="10">
    <source>
        <dbReference type="ARBA" id="ARBA00023114"/>
    </source>
</evidence>
<evidence type="ECO:0000256" key="5">
    <source>
        <dbReference type="ARBA" id="ARBA00022597"/>
    </source>
</evidence>
<evidence type="ECO:0000256" key="12">
    <source>
        <dbReference type="ARBA" id="ARBA00023139"/>
    </source>
</evidence>
<gene>
    <name evidence="18" type="ORF">FRZ67_20610</name>
</gene>
<feature type="domain" description="SLBB" evidence="17">
    <location>
        <begin position="156"/>
        <end position="235"/>
    </location>
</feature>
<reference evidence="18 19" key="1">
    <citation type="journal article" date="2016" name="Int. J. Syst. Evol. Microbiol.">
        <title>Panacibacter ginsenosidivorans gen. nov., sp. nov., with ginsenoside converting activity isolated from soil of a ginseng field.</title>
        <authorList>
            <person name="Siddiqi M.Z."/>
            <person name="Muhammad Shafi S."/>
            <person name="Choi K.D."/>
            <person name="Im W.T."/>
        </authorList>
    </citation>
    <scope>NUCLEOTIDE SEQUENCE [LARGE SCALE GENOMIC DNA]</scope>
    <source>
        <strain evidence="18 19">Gsoil1550</strain>
    </source>
</reference>
<dbReference type="Pfam" id="PF02563">
    <property type="entry name" value="Poly_export"/>
    <property type="match status" value="1"/>
</dbReference>
<dbReference type="Gene3D" id="3.30.1950.10">
    <property type="entry name" value="wza like domain"/>
    <property type="match status" value="1"/>
</dbReference>
<evidence type="ECO:0000256" key="8">
    <source>
        <dbReference type="ARBA" id="ARBA00023047"/>
    </source>
</evidence>
<dbReference type="GO" id="GO:0009279">
    <property type="term" value="C:cell outer membrane"/>
    <property type="evidence" value="ECO:0007669"/>
    <property type="project" value="UniProtKB-SubCell"/>
</dbReference>
<proteinExistence type="inferred from homology"/>
<protein>
    <submittedName>
        <fullName evidence="18">Polysaccharide export protein</fullName>
    </submittedName>
</protein>
<evidence type="ECO:0000256" key="13">
    <source>
        <dbReference type="ARBA" id="ARBA00023237"/>
    </source>
</evidence>
<feature type="domain" description="Polysaccharide export protein N-terminal" evidence="16">
    <location>
        <begin position="58"/>
        <end position="152"/>
    </location>
</feature>
<dbReference type="EMBL" id="CP042435">
    <property type="protein sequence ID" value="QEC69585.1"/>
    <property type="molecule type" value="Genomic_DNA"/>
</dbReference>
<dbReference type="PANTHER" id="PTHR33619:SF3">
    <property type="entry name" value="POLYSACCHARIDE EXPORT PROTEIN GFCE-RELATED"/>
    <property type="match status" value="1"/>
</dbReference>
<keyword evidence="7" id="KW-0732">Signal</keyword>
<keyword evidence="13" id="KW-0998">Cell outer membrane</keyword>
<keyword evidence="5" id="KW-0762">Sugar transport</keyword>
<evidence type="ECO:0000259" key="16">
    <source>
        <dbReference type="Pfam" id="PF02563"/>
    </source>
</evidence>
<dbReference type="Pfam" id="PF22461">
    <property type="entry name" value="SLBB_2"/>
    <property type="match status" value="1"/>
</dbReference>
<keyword evidence="12" id="KW-0564">Palmitate</keyword>
<evidence type="ECO:0000256" key="11">
    <source>
        <dbReference type="ARBA" id="ARBA00023136"/>
    </source>
</evidence>
<evidence type="ECO:0000256" key="6">
    <source>
        <dbReference type="ARBA" id="ARBA00022692"/>
    </source>
</evidence>
<evidence type="ECO:0000256" key="9">
    <source>
        <dbReference type="ARBA" id="ARBA00023065"/>
    </source>
</evidence>
<keyword evidence="19" id="KW-1185">Reference proteome</keyword>
<sequence length="273" mass="29987">MKKLKLYTNSLLFSGLVVFLSSLLITSCKTERIAILKDIPDTTSVRYLPLASYSSPIVRVDDILNIVIQTLDPQANTILNQGNLPATSGAVSGNNSSSQAVVSGYLVSKDGTIHMPYIGAVLVKGLTTEQIRDTIAEKVAFYFKDPVVNVRFANFKVSVLGEVKNPSTFLIPNEKPTVIDALGLAGDITIYGRRDNVMLIRDNEGQKEITRLNLDSSRSISSHYFYLRPNDVLYIEASASKVQSTDAYRNRNYAIIAAALGFLTVLSARLLFK</sequence>
<evidence type="ECO:0000313" key="18">
    <source>
        <dbReference type="EMBL" id="QEC69585.1"/>
    </source>
</evidence>
<evidence type="ECO:0000259" key="17">
    <source>
        <dbReference type="Pfam" id="PF22461"/>
    </source>
</evidence>
<evidence type="ECO:0000256" key="7">
    <source>
        <dbReference type="ARBA" id="ARBA00022729"/>
    </source>
</evidence>
<keyword evidence="14" id="KW-0449">Lipoprotein</keyword>
<dbReference type="Proteomes" id="UP000321533">
    <property type="component" value="Chromosome"/>
</dbReference>
<feature type="transmembrane region" description="Helical" evidence="15">
    <location>
        <begin position="253"/>
        <end position="272"/>
    </location>
</feature>
<dbReference type="GO" id="GO:0006811">
    <property type="term" value="P:monoatomic ion transport"/>
    <property type="evidence" value="ECO:0007669"/>
    <property type="project" value="UniProtKB-KW"/>
</dbReference>
<evidence type="ECO:0000256" key="1">
    <source>
        <dbReference type="ARBA" id="ARBA00004571"/>
    </source>
</evidence>
<evidence type="ECO:0000256" key="15">
    <source>
        <dbReference type="SAM" id="Phobius"/>
    </source>
</evidence>
<comment type="subcellular location">
    <subcellularLocation>
        <location evidence="1">Cell outer membrane</location>
        <topology evidence="1">Multi-pass membrane protein</topology>
    </subcellularLocation>
</comment>
<keyword evidence="10" id="KW-0626">Porin</keyword>
<keyword evidence="6 15" id="KW-0812">Transmembrane</keyword>
<dbReference type="OrthoDB" id="662756at2"/>
<dbReference type="PROSITE" id="PS51257">
    <property type="entry name" value="PROKAR_LIPOPROTEIN"/>
    <property type="match status" value="1"/>
</dbReference>